<dbReference type="GO" id="GO:0005975">
    <property type="term" value="P:carbohydrate metabolic process"/>
    <property type="evidence" value="ECO:0007669"/>
    <property type="project" value="InterPro"/>
</dbReference>
<dbReference type="PANTHER" id="PTHR33307:SF6">
    <property type="entry name" value="ALPHA-RHAMNOSIDASE (EUROFUNG)-RELATED"/>
    <property type="match status" value="1"/>
</dbReference>
<dbReference type="Pfam" id="PF17390">
    <property type="entry name" value="Bac_rhamnosid_C"/>
    <property type="match status" value="1"/>
</dbReference>
<dbReference type="InterPro" id="IPR008928">
    <property type="entry name" value="6-hairpin_glycosidase_sf"/>
</dbReference>
<dbReference type="AlphaFoldDB" id="A0A212JUB7"/>
<dbReference type="InterPro" id="IPR012341">
    <property type="entry name" value="6hp_glycosidase-like_sf"/>
</dbReference>
<dbReference type="InterPro" id="IPR013737">
    <property type="entry name" value="Bac_rhamnosid_N"/>
</dbReference>
<dbReference type="Gene3D" id="2.60.420.10">
    <property type="entry name" value="Maltose phosphorylase, domain 3"/>
    <property type="match status" value="1"/>
</dbReference>
<feature type="domain" description="Alpha-L-rhamnosidase concanavalin-like" evidence="4">
    <location>
        <begin position="372"/>
        <end position="462"/>
    </location>
</feature>
<evidence type="ECO:0000256" key="1">
    <source>
        <dbReference type="ARBA" id="ARBA00001445"/>
    </source>
</evidence>
<dbReference type="Gene3D" id="1.50.10.10">
    <property type="match status" value="1"/>
</dbReference>
<evidence type="ECO:0000313" key="8">
    <source>
        <dbReference type="EMBL" id="SBW03033.1"/>
    </source>
</evidence>
<dbReference type="InterPro" id="IPR008902">
    <property type="entry name" value="Rhamnosid_concanavalin"/>
</dbReference>
<organism evidence="8">
    <name type="scientific">uncultured Dysgonomonas sp</name>
    <dbReference type="NCBI Taxonomy" id="206096"/>
    <lineage>
        <taxon>Bacteria</taxon>
        <taxon>Pseudomonadati</taxon>
        <taxon>Bacteroidota</taxon>
        <taxon>Bacteroidia</taxon>
        <taxon>Bacteroidales</taxon>
        <taxon>Dysgonomonadaceae</taxon>
        <taxon>Dysgonomonas</taxon>
        <taxon>environmental samples</taxon>
    </lineage>
</organism>
<dbReference type="Pfam" id="PF17389">
    <property type="entry name" value="Bac_rhamnosid6H"/>
    <property type="match status" value="1"/>
</dbReference>
<evidence type="ECO:0000256" key="3">
    <source>
        <dbReference type="ARBA" id="ARBA00022801"/>
    </source>
</evidence>
<keyword evidence="3" id="KW-0378">Hydrolase</keyword>
<feature type="domain" description="Alpha-L-rhamnosidase C-terminal" evidence="7">
    <location>
        <begin position="818"/>
        <end position="897"/>
    </location>
</feature>
<comment type="catalytic activity">
    <reaction evidence="1">
        <text>Hydrolysis of terminal non-reducing alpha-L-rhamnose residues in alpha-L-rhamnosides.</text>
        <dbReference type="EC" id="3.2.1.40"/>
    </reaction>
</comment>
<dbReference type="InterPro" id="IPR013783">
    <property type="entry name" value="Ig-like_fold"/>
</dbReference>
<dbReference type="SUPFAM" id="SSF49785">
    <property type="entry name" value="Galactose-binding domain-like"/>
    <property type="match status" value="1"/>
</dbReference>
<feature type="domain" description="Bacterial alpha-L-rhamnosidase N-terminal" evidence="5">
    <location>
        <begin position="194"/>
        <end position="360"/>
    </location>
</feature>
<dbReference type="PIRSF" id="PIRSF010631">
    <property type="entry name" value="A-rhamnsds"/>
    <property type="match status" value="1"/>
</dbReference>
<evidence type="ECO:0000259" key="5">
    <source>
        <dbReference type="Pfam" id="PF08531"/>
    </source>
</evidence>
<evidence type="ECO:0000256" key="2">
    <source>
        <dbReference type="ARBA" id="ARBA00012652"/>
    </source>
</evidence>
<dbReference type="Pfam" id="PF08531">
    <property type="entry name" value="Bac_rhamnosid_N"/>
    <property type="match status" value="1"/>
</dbReference>
<feature type="domain" description="Alpha-L-rhamnosidase six-hairpin glycosidase" evidence="6">
    <location>
        <begin position="468"/>
        <end position="811"/>
    </location>
</feature>
<dbReference type="SUPFAM" id="SSF48208">
    <property type="entry name" value="Six-hairpin glycosidases"/>
    <property type="match status" value="1"/>
</dbReference>
<gene>
    <name evidence="8" type="ORF">KL86DYS1_30468</name>
</gene>
<dbReference type="EC" id="3.2.1.40" evidence="2"/>
<name>A0A212JUB7_9BACT</name>
<dbReference type="PANTHER" id="PTHR33307">
    <property type="entry name" value="ALPHA-RHAMNOSIDASE (EUROFUNG)"/>
    <property type="match status" value="1"/>
</dbReference>
<evidence type="ECO:0000259" key="6">
    <source>
        <dbReference type="Pfam" id="PF17389"/>
    </source>
</evidence>
<dbReference type="InterPro" id="IPR016007">
    <property type="entry name" value="Alpha_rhamnosid"/>
</dbReference>
<dbReference type="InterPro" id="IPR035396">
    <property type="entry name" value="Bac_rhamnosid6H"/>
</dbReference>
<dbReference type="Pfam" id="PF25788">
    <property type="entry name" value="Ig_Rha78A_N"/>
    <property type="match status" value="1"/>
</dbReference>
<protein>
    <recommendedName>
        <fullName evidence="2">alpha-L-rhamnosidase</fullName>
        <ecNumber evidence="2">3.2.1.40</ecNumber>
    </recommendedName>
</protein>
<dbReference type="GO" id="GO:0030596">
    <property type="term" value="F:alpha-L-rhamnosidase activity"/>
    <property type="evidence" value="ECO:0007669"/>
    <property type="project" value="UniProtKB-EC"/>
</dbReference>
<evidence type="ECO:0000259" key="4">
    <source>
        <dbReference type="Pfam" id="PF05592"/>
    </source>
</evidence>
<accession>A0A212JUB7</accession>
<dbReference type="InterPro" id="IPR035398">
    <property type="entry name" value="Bac_rhamnosid_C"/>
</dbReference>
<dbReference type="Pfam" id="PF05592">
    <property type="entry name" value="Bac_rhamnosid"/>
    <property type="match status" value="1"/>
</dbReference>
<proteinExistence type="predicted"/>
<reference evidence="8" key="1">
    <citation type="submission" date="2016-04" db="EMBL/GenBank/DDBJ databases">
        <authorList>
            <person name="Evans L.H."/>
            <person name="Alamgir A."/>
            <person name="Owens N."/>
            <person name="Weber N.D."/>
            <person name="Virtaneva K."/>
            <person name="Barbian K."/>
            <person name="Babar A."/>
            <person name="Rosenke K."/>
        </authorList>
    </citation>
    <scope>NUCLEOTIDE SEQUENCE</scope>
    <source>
        <strain evidence="8">86-1</strain>
    </source>
</reference>
<dbReference type="Gene3D" id="2.60.40.10">
    <property type="entry name" value="Immunoglobulins"/>
    <property type="match status" value="1"/>
</dbReference>
<dbReference type="Gene3D" id="2.60.120.260">
    <property type="entry name" value="Galactose-binding domain-like"/>
    <property type="match status" value="2"/>
</dbReference>
<dbReference type="InterPro" id="IPR008979">
    <property type="entry name" value="Galactose-bd-like_sf"/>
</dbReference>
<sequence length="922" mass="104996">MFASITIKKNNQMKNTKINSILILLIFFLLQSPYTLAQGIDIKNTQCEYLDNPLGLQEKEPRFSWILTARKPNSFGQKQTAYRILVSQNLKDLNKHTGSMWDTGWIDSDHTQLIVYKGKPLQSDKTYYWKVNVKDASGKESGWSKPADWTTGLFDVSDWTAQWIGSDEIFNPELKDCNISDPWFRKTFQLERSPDRAVMFIASVGYHELYVNGEKIGNEVLAPVVSNHTTRARYVTYNIADKLKKGKNTIALWLGTGWVLHTPYITSDKPQTPMVIGQADIRSGNESLRIQTDASWKMHPSPNKLLGIWKPHHMGGEIWDANKEIPDWNLPSFDDSKWRSAITYTPHLTLSAQNTEGNRVLDEIKPVAIEELPDGGFRIDMGVNFAGWTEIKVKGNKNDRIDFIFSERQQDEMTYGIRNAYIIGAAGKGVFRNRFNYSSGRWITIRGLKDKPQLSDIKGWLVRTNYKRATTFECSDELQNWIYNRVLWTFENLSIGGYIVDCPQRERLGYGGDAHATSETGLFNYQLGSFYTKWLEDWRDAQGWESMNGKYVGGGILPHTAPTNEGGGGPSWGGICIILPWFVYQHEGDVRILEQNFEMMKKWLAFLDTHTECNLLKRFGGTWDYLGDWLWPNATAEGMNNDKPETVCFNNCYRVFNLRTAAKIARVLGKYQDAEQWEKQAGASSRIIHAAYFDRANNIYANGSMSYMAAALLADVPPAEVREKVMKRLEHEILNVRKGHIHAGITGGALLFKLLREEGRDDLIYSMTSQTAYPSWGYMKANDATTIWEMWEKDLPGHSLLHSSYLFPGAWYIDGIAGIRRNPEDVGFKSFIIRPPLLEESQMNRANASFDSPVGKIESAWKRENGHFSLRVTVPVNSKAFVYFPEKDSSKINEGSGYSKIVDVVGEYTILEVPSGNYVIKN</sequence>
<evidence type="ECO:0000259" key="7">
    <source>
        <dbReference type="Pfam" id="PF17390"/>
    </source>
</evidence>
<dbReference type="EMBL" id="FLUM01000003">
    <property type="protein sequence ID" value="SBW03033.1"/>
    <property type="molecule type" value="Genomic_DNA"/>
</dbReference>